<dbReference type="PRINTS" id="PR00707">
    <property type="entry name" value="UBCTHYDRLASE"/>
</dbReference>
<dbReference type="GO" id="GO:0016579">
    <property type="term" value="P:protein deubiquitination"/>
    <property type="evidence" value="ECO:0007669"/>
    <property type="project" value="TreeGrafter"/>
</dbReference>
<proteinExistence type="inferred from homology"/>
<dbReference type="EC" id="3.4.19.12" evidence="8"/>
<reference evidence="10 11" key="1">
    <citation type="journal article" date="2016" name="Genome Announc.">
        <title>Genome Sequence of Madurella mycetomatis mm55, Isolated from a Human Mycetoma Case in Sudan.</title>
        <authorList>
            <person name="Smit S."/>
            <person name="Derks M.F."/>
            <person name="Bervoets S."/>
            <person name="Fahal A."/>
            <person name="van Leeuwen W."/>
            <person name="van Belkum A."/>
            <person name="van de Sande W.W."/>
        </authorList>
    </citation>
    <scope>NUCLEOTIDE SEQUENCE [LARGE SCALE GENOMIC DNA]</scope>
    <source>
        <strain evidence="11">mm55</strain>
    </source>
</reference>
<dbReference type="GO" id="GO:0005737">
    <property type="term" value="C:cytoplasm"/>
    <property type="evidence" value="ECO:0007669"/>
    <property type="project" value="TreeGrafter"/>
</dbReference>
<dbReference type="GO" id="GO:0006511">
    <property type="term" value="P:ubiquitin-dependent protein catabolic process"/>
    <property type="evidence" value="ECO:0007669"/>
    <property type="project" value="UniProtKB-UniRule"/>
</dbReference>
<dbReference type="PANTHER" id="PTHR10589">
    <property type="entry name" value="UBIQUITIN CARBOXYL-TERMINAL HYDROLASE"/>
    <property type="match status" value="1"/>
</dbReference>
<evidence type="ECO:0000256" key="4">
    <source>
        <dbReference type="ARBA" id="ARBA00022786"/>
    </source>
</evidence>
<evidence type="ECO:0000256" key="3">
    <source>
        <dbReference type="ARBA" id="ARBA00022670"/>
    </source>
</evidence>
<accession>A0A175W878</accession>
<keyword evidence="6 7" id="KW-0788">Thiol protease</keyword>
<gene>
    <name evidence="10" type="ORF">MMYC01_204823</name>
</gene>
<keyword evidence="5 7" id="KW-0378">Hydrolase</keyword>
<evidence type="ECO:0000256" key="6">
    <source>
        <dbReference type="ARBA" id="ARBA00022807"/>
    </source>
</evidence>
<evidence type="ECO:0000256" key="1">
    <source>
        <dbReference type="ARBA" id="ARBA00000707"/>
    </source>
</evidence>
<evidence type="ECO:0000313" key="10">
    <source>
        <dbReference type="EMBL" id="KXX79174.1"/>
    </source>
</evidence>
<dbReference type="PROSITE" id="PS52048">
    <property type="entry name" value="UCH_DOMAIN"/>
    <property type="match status" value="1"/>
</dbReference>
<feature type="active site" description="Proton donor" evidence="7">
    <location>
        <position position="187"/>
    </location>
</feature>
<keyword evidence="4 7" id="KW-0833">Ubl conjugation pathway</keyword>
<dbReference type="SUPFAM" id="SSF54001">
    <property type="entry name" value="Cysteine proteinases"/>
    <property type="match status" value="1"/>
</dbReference>
<dbReference type="STRING" id="100816.A0A175W878"/>
<evidence type="ECO:0000256" key="2">
    <source>
        <dbReference type="ARBA" id="ARBA00009326"/>
    </source>
</evidence>
<dbReference type="InterPro" id="IPR038765">
    <property type="entry name" value="Papain-like_cys_pep_sf"/>
</dbReference>
<dbReference type="FunFam" id="3.40.532.10:FF:000008">
    <property type="entry name" value="Ubiquitin carboxyl-terminal hydrolase"/>
    <property type="match status" value="1"/>
</dbReference>
<dbReference type="Proteomes" id="UP000078237">
    <property type="component" value="Unassembled WGS sequence"/>
</dbReference>
<evidence type="ECO:0000256" key="7">
    <source>
        <dbReference type="PROSITE-ProRule" id="PRU01393"/>
    </source>
</evidence>
<dbReference type="EMBL" id="LCTW02000095">
    <property type="protein sequence ID" value="KXX79174.1"/>
    <property type="molecule type" value="Genomic_DNA"/>
</dbReference>
<organism evidence="10 11">
    <name type="scientific">Madurella mycetomatis</name>
    <dbReference type="NCBI Taxonomy" id="100816"/>
    <lineage>
        <taxon>Eukaryota</taxon>
        <taxon>Fungi</taxon>
        <taxon>Dikarya</taxon>
        <taxon>Ascomycota</taxon>
        <taxon>Pezizomycotina</taxon>
        <taxon>Sordariomycetes</taxon>
        <taxon>Sordariomycetidae</taxon>
        <taxon>Sordariales</taxon>
        <taxon>Sordariales incertae sedis</taxon>
        <taxon>Madurella</taxon>
    </lineage>
</organism>
<dbReference type="Gene3D" id="3.40.532.10">
    <property type="entry name" value="Peptidase C12, ubiquitin carboxyl-terminal hydrolase"/>
    <property type="match status" value="1"/>
</dbReference>
<evidence type="ECO:0000313" key="11">
    <source>
        <dbReference type="Proteomes" id="UP000078237"/>
    </source>
</evidence>
<dbReference type="CDD" id="cd09616">
    <property type="entry name" value="Peptidase_C12_UCH_L1_L3"/>
    <property type="match status" value="1"/>
</dbReference>
<comment type="caution">
    <text evidence="10">The sequence shown here is derived from an EMBL/GenBank/DDBJ whole genome shotgun (WGS) entry which is preliminary data.</text>
</comment>
<keyword evidence="3 7" id="KW-0645">Protease</keyword>
<comment type="catalytic activity">
    <reaction evidence="1 7 8">
        <text>Thiol-dependent hydrolysis of ester, thioester, amide, peptide and isopeptide bonds formed by the C-terminal Gly of ubiquitin (a 76-residue protein attached to proteins as an intracellular targeting signal).</text>
        <dbReference type="EC" id="3.4.19.12"/>
    </reaction>
</comment>
<dbReference type="GO" id="GO:0004843">
    <property type="term" value="F:cysteine-type deubiquitinase activity"/>
    <property type="evidence" value="ECO:0007669"/>
    <property type="project" value="UniProtKB-UniRule"/>
</dbReference>
<comment type="similarity">
    <text evidence="2 7 8">Belongs to the peptidase C12 family.</text>
</comment>
<evidence type="ECO:0000256" key="8">
    <source>
        <dbReference type="RuleBase" id="RU361215"/>
    </source>
</evidence>
<dbReference type="Pfam" id="PF01088">
    <property type="entry name" value="Peptidase_C12"/>
    <property type="match status" value="1"/>
</dbReference>
<name>A0A175W878_9PEZI</name>
<dbReference type="InterPro" id="IPR036959">
    <property type="entry name" value="Peptidase_C12_UCH_sf"/>
</dbReference>
<sequence length="254" mass="26995">MTSQVDTHTGAGASSAPSAPAFIPLEANPELLTSLLHQLGLSPALQIHDVYSLTDPGLLSFIPRPALALLLVFPVSAAYESHRLAEDAVAPEYAGRGDDEPVVWFKQTIRNACGLMGLLHATANGAARGFVQEGTDLDRLIRAAVPLGPAERSKLLERDEALAAAHKGVAEKGDTVAPDARDDVDLHYVCFVKGADGALWEMDGRRKGPLRRGELEDGEDVLSEKALALGPLKFLEREGADLRFSCVALAGSLE</sequence>
<evidence type="ECO:0000259" key="9">
    <source>
        <dbReference type="PROSITE" id="PS52048"/>
    </source>
</evidence>
<feature type="site" description="Transition state stabilizer" evidence="7">
    <location>
        <position position="107"/>
    </location>
</feature>
<dbReference type="InterPro" id="IPR001578">
    <property type="entry name" value="Peptidase_C12_UCH"/>
</dbReference>
<feature type="site" description="Important for enzyme activity" evidence="7">
    <location>
        <position position="203"/>
    </location>
</feature>
<dbReference type="PANTHER" id="PTHR10589:SF17">
    <property type="entry name" value="UBIQUITIN CARBOXYL-TERMINAL HYDROLASE"/>
    <property type="match status" value="1"/>
</dbReference>
<dbReference type="AlphaFoldDB" id="A0A175W878"/>
<feature type="domain" description="UCH catalytic" evidence="9">
    <location>
        <begin position="21"/>
        <end position="251"/>
    </location>
</feature>
<dbReference type="VEuPathDB" id="FungiDB:MMYC01_204823"/>
<protein>
    <recommendedName>
        <fullName evidence="8">Ubiquitin carboxyl-terminal hydrolase</fullName>
        <ecNumber evidence="8">3.4.19.12</ecNumber>
    </recommendedName>
</protein>
<dbReference type="OrthoDB" id="427186at2759"/>
<evidence type="ECO:0000256" key="5">
    <source>
        <dbReference type="ARBA" id="ARBA00022801"/>
    </source>
</evidence>
<keyword evidence="11" id="KW-1185">Reference proteome</keyword>
<feature type="active site" description="Nucleophile" evidence="7">
    <location>
        <position position="113"/>
    </location>
</feature>